<gene>
    <name evidence="1" type="ORF">BDM02DRAFT_2814789</name>
</gene>
<reference evidence="1" key="2">
    <citation type="journal article" date="2020" name="Nat. Commun.">
        <title>Large-scale genome sequencing of mycorrhizal fungi provides insights into the early evolution of symbiotic traits.</title>
        <authorList>
            <person name="Miyauchi S."/>
            <person name="Kiss E."/>
            <person name="Kuo A."/>
            <person name="Drula E."/>
            <person name="Kohler A."/>
            <person name="Sanchez-Garcia M."/>
            <person name="Morin E."/>
            <person name="Andreopoulos B."/>
            <person name="Barry K.W."/>
            <person name="Bonito G."/>
            <person name="Buee M."/>
            <person name="Carver A."/>
            <person name="Chen C."/>
            <person name="Cichocki N."/>
            <person name="Clum A."/>
            <person name="Culley D."/>
            <person name="Crous P.W."/>
            <person name="Fauchery L."/>
            <person name="Girlanda M."/>
            <person name="Hayes R.D."/>
            <person name="Keri Z."/>
            <person name="LaButti K."/>
            <person name="Lipzen A."/>
            <person name="Lombard V."/>
            <person name="Magnuson J."/>
            <person name="Maillard F."/>
            <person name="Murat C."/>
            <person name="Nolan M."/>
            <person name="Ohm R.A."/>
            <person name="Pangilinan J."/>
            <person name="Pereira M.F."/>
            <person name="Perotto S."/>
            <person name="Peter M."/>
            <person name="Pfister S."/>
            <person name="Riley R."/>
            <person name="Sitrit Y."/>
            <person name="Stielow J.B."/>
            <person name="Szollosi G."/>
            <person name="Zifcakova L."/>
            <person name="Stursova M."/>
            <person name="Spatafora J.W."/>
            <person name="Tedersoo L."/>
            <person name="Vaario L.M."/>
            <person name="Yamada A."/>
            <person name="Yan M."/>
            <person name="Wang P."/>
            <person name="Xu J."/>
            <person name="Bruns T."/>
            <person name="Baldrian P."/>
            <person name="Vilgalys R."/>
            <person name="Dunand C."/>
            <person name="Henrissat B."/>
            <person name="Grigoriev I.V."/>
            <person name="Hibbett D."/>
            <person name="Nagy L.G."/>
            <person name="Martin F.M."/>
        </authorList>
    </citation>
    <scope>NUCLEOTIDE SEQUENCE</scope>
    <source>
        <strain evidence="1">P2</strain>
    </source>
</reference>
<evidence type="ECO:0000313" key="1">
    <source>
        <dbReference type="EMBL" id="KAF9647085.1"/>
    </source>
</evidence>
<dbReference type="EMBL" id="MU118041">
    <property type="protein sequence ID" value="KAF9647085.1"/>
    <property type="molecule type" value="Genomic_DNA"/>
</dbReference>
<protein>
    <submittedName>
        <fullName evidence="1">Uncharacterized protein</fullName>
    </submittedName>
</protein>
<comment type="caution">
    <text evidence="1">The sequence shown here is derived from an EMBL/GenBank/DDBJ whole genome shotgun (WGS) entry which is preliminary data.</text>
</comment>
<keyword evidence="2" id="KW-1185">Reference proteome</keyword>
<name>A0ACB6ZCG5_THEGA</name>
<organism evidence="1 2">
    <name type="scientific">Thelephora ganbajun</name>
    <name type="common">Ganba fungus</name>
    <dbReference type="NCBI Taxonomy" id="370292"/>
    <lineage>
        <taxon>Eukaryota</taxon>
        <taxon>Fungi</taxon>
        <taxon>Dikarya</taxon>
        <taxon>Basidiomycota</taxon>
        <taxon>Agaricomycotina</taxon>
        <taxon>Agaricomycetes</taxon>
        <taxon>Thelephorales</taxon>
        <taxon>Thelephoraceae</taxon>
        <taxon>Thelephora</taxon>
    </lineage>
</organism>
<accession>A0ACB6ZCG5</accession>
<evidence type="ECO:0000313" key="2">
    <source>
        <dbReference type="Proteomes" id="UP000886501"/>
    </source>
</evidence>
<dbReference type="Proteomes" id="UP000886501">
    <property type="component" value="Unassembled WGS sequence"/>
</dbReference>
<proteinExistence type="predicted"/>
<sequence length="305" mass="33641">MGTTGSGKTSFINLASKSTLDVGTNLKSCTEEVQASEQFTVDGHPVVLIDTPGFQDTSKSDMDILDSIAQSLAAWCEQGERLGGIIYVHRISDVRFSGTAIKNFKTLLAMCGTKALQNVVIVTNMWGKVTPEVGVSREQELVSNFFKPALENGALLLRHNDTTESAHDIIRDVLSKQRVTLQIQEEIIYQSKRIGETAAGKGLLRELDAQVARRLGQLQELHEMLNQIEADDGETRQELQQEVLNLREELVTLTRSGAPGKAMSSFREGVQGGIFFTLLGAGFLLWKRSIFANLFDSLFSWPPHT</sequence>
<reference evidence="1" key="1">
    <citation type="submission" date="2019-10" db="EMBL/GenBank/DDBJ databases">
        <authorList>
            <consortium name="DOE Joint Genome Institute"/>
            <person name="Kuo A."/>
            <person name="Miyauchi S."/>
            <person name="Kiss E."/>
            <person name="Drula E."/>
            <person name="Kohler A."/>
            <person name="Sanchez-Garcia M."/>
            <person name="Andreopoulos B."/>
            <person name="Barry K.W."/>
            <person name="Bonito G."/>
            <person name="Buee M."/>
            <person name="Carver A."/>
            <person name="Chen C."/>
            <person name="Cichocki N."/>
            <person name="Clum A."/>
            <person name="Culley D."/>
            <person name="Crous P.W."/>
            <person name="Fauchery L."/>
            <person name="Girlanda M."/>
            <person name="Hayes R."/>
            <person name="Keri Z."/>
            <person name="Labutti K."/>
            <person name="Lipzen A."/>
            <person name="Lombard V."/>
            <person name="Magnuson J."/>
            <person name="Maillard F."/>
            <person name="Morin E."/>
            <person name="Murat C."/>
            <person name="Nolan M."/>
            <person name="Ohm R."/>
            <person name="Pangilinan J."/>
            <person name="Pereira M."/>
            <person name="Perotto S."/>
            <person name="Peter M."/>
            <person name="Riley R."/>
            <person name="Sitrit Y."/>
            <person name="Stielow B."/>
            <person name="Szollosi G."/>
            <person name="Zifcakova L."/>
            <person name="Stursova M."/>
            <person name="Spatafora J.W."/>
            <person name="Tedersoo L."/>
            <person name="Vaario L.-M."/>
            <person name="Yamada A."/>
            <person name="Yan M."/>
            <person name="Wang P."/>
            <person name="Xu J."/>
            <person name="Bruns T."/>
            <person name="Baldrian P."/>
            <person name="Vilgalys R."/>
            <person name="Henrissat B."/>
            <person name="Grigoriev I.V."/>
            <person name="Hibbett D."/>
            <person name="Nagy L.G."/>
            <person name="Martin F.M."/>
        </authorList>
    </citation>
    <scope>NUCLEOTIDE SEQUENCE</scope>
    <source>
        <strain evidence="1">P2</strain>
    </source>
</reference>